<evidence type="ECO:0000313" key="1">
    <source>
        <dbReference type="EMBL" id="MFG6417256.1"/>
    </source>
</evidence>
<dbReference type="Proteomes" id="UP001606300">
    <property type="component" value="Unassembled WGS sequence"/>
</dbReference>
<evidence type="ECO:0000313" key="2">
    <source>
        <dbReference type="Proteomes" id="UP001606300"/>
    </source>
</evidence>
<organism evidence="1 2">
    <name type="scientific">Pelomonas dachongensis</name>
    <dbReference type="NCBI Taxonomy" id="3299029"/>
    <lineage>
        <taxon>Bacteria</taxon>
        <taxon>Pseudomonadati</taxon>
        <taxon>Pseudomonadota</taxon>
        <taxon>Betaproteobacteria</taxon>
        <taxon>Burkholderiales</taxon>
        <taxon>Sphaerotilaceae</taxon>
        <taxon>Roseateles</taxon>
    </lineage>
</organism>
<gene>
    <name evidence="1" type="ORF">ACG02S_25510</name>
</gene>
<name>A0ABW7EYM3_9BURK</name>
<dbReference type="InterPro" id="IPR036515">
    <property type="entry name" value="Transposase_17_sf"/>
</dbReference>
<protein>
    <submittedName>
        <fullName evidence="1">Transposase</fullName>
    </submittedName>
</protein>
<dbReference type="RefSeq" id="WP_394473314.1">
    <property type="nucleotide sequence ID" value="NZ_JBIGHY010000019.1"/>
</dbReference>
<accession>A0ABW7EYM3</accession>
<dbReference type="Gene3D" id="3.30.70.1290">
    <property type="entry name" value="Transposase IS200-like"/>
    <property type="match status" value="1"/>
</dbReference>
<keyword evidence="2" id="KW-1185">Reference proteome</keyword>
<proteinExistence type="predicted"/>
<sequence length="333" mass="36326">METRNLSHEAQVVWHICWQAAKSRSLLVNLSVAEMIQTRIRAAHAPPGRQLLYYLLMPSEIHVLSALPEGDSPQLLAREIGSLVSRWVREVDHTRGPVFAARYRAHAVKSSAELKHELRMLAWRPVAVGLCARPSYYLNSSLRATVGMSACHGFEPKALLSRFDSASLEARLAIREVVRGRPPKVELREWELNHGLALATGTIGPQASVAREVADITATLVAAGGDDGIDGAITLLELWVAHKLRIAPGRCLCTLSGPVGVRARALVAGLAVQSKLCSAAAMARRFKRAKATLCEQMAASRASAEDRHLLETPVATILKETMSLGRRRQHVAC</sequence>
<dbReference type="SUPFAM" id="SSF143422">
    <property type="entry name" value="Transposase IS200-like"/>
    <property type="match status" value="1"/>
</dbReference>
<comment type="caution">
    <text evidence="1">The sequence shown here is derived from an EMBL/GenBank/DDBJ whole genome shotgun (WGS) entry which is preliminary data.</text>
</comment>
<dbReference type="EMBL" id="JBIGHY010000019">
    <property type="protein sequence ID" value="MFG6417256.1"/>
    <property type="molecule type" value="Genomic_DNA"/>
</dbReference>
<reference evidence="1 2" key="1">
    <citation type="submission" date="2024-09" db="EMBL/GenBank/DDBJ databases">
        <title>Novel species of the genus Pelomonas and Roseateles isolated from streams.</title>
        <authorList>
            <person name="Lu H."/>
        </authorList>
    </citation>
    <scope>NUCLEOTIDE SEQUENCE [LARGE SCALE GENOMIC DNA]</scope>
    <source>
        <strain evidence="1 2">DC23W</strain>
    </source>
</reference>